<dbReference type="Gene3D" id="1.10.287.70">
    <property type="match status" value="1"/>
</dbReference>
<dbReference type="Pfam" id="PF00520">
    <property type="entry name" value="Ion_trans"/>
    <property type="match status" value="1"/>
</dbReference>
<evidence type="ECO:0000256" key="4">
    <source>
        <dbReference type="ARBA" id="ARBA00023136"/>
    </source>
</evidence>
<dbReference type="PANTHER" id="PTHR10217">
    <property type="entry name" value="VOLTAGE AND LIGAND GATED POTASSIUM CHANNEL"/>
    <property type="match status" value="1"/>
</dbReference>
<keyword evidence="8" id="KW-1185">Reference proteome</keyword>
<evidence type="ECO:0000256" key="5">
    <source>
        <dbReference type="SAM" id="Phobius"/>
    </source>
</evidence>
<dbReference type="SUPFAM" id="SSF81324">
    <property type="entry name" value="Voltage-gated potassium channels"/>
    <property type="match status" value="1"/>
</dbReference>
<dbReference type="EMBL" id="BSDZ01000008">
    <property type="protein sequence ID" value="GLI60373.1"/>
    <property type="molecule type" value="Genomic_DNA"/>
</dbReference>
<accession>A0ABQ5RT08</accession>
<evidence type="ECO:0000313" key="7">
    <source>
        <dbReference type="EMBL" id="GLI60373.1"/>
    </source>
</evidence>
<dbReference type="InterPro" id="IPR003938">
    <property type="entry name" value="K_chnl_volt-dep_EAG/ELK/ERG"/>
</dbReference>
<evidence type="ECO:0000313" key="8">
    <source>
        <dbReference type="Proteomes" id="UP001165090"/>
    </source>
</evidence>
<proteinExistence type="predicted"/>
<organism evidence="7 8">
    <name type="scientific">Volvox africanus</name>
    <dbReference type="NCBI Taxonomy" id="51714"/>
    <lineage>
        <taxon>Eukaryota</taxon>
        <taxon>Viridiplantae</taxon>
        <taxon>Chlorophyta</taxon>
        <taxon>core chlorophytes</taxon>
        <taxon>Chlorophyceae</taxon>
        <taxon>CS clade</taxon>
        <taxon>Chlamydomonadales</taxon>
        <taxon>Volvocaceae</taxon>
        <taxon>Volvox</taxon>
    </lineage>
</organism>
<evidence type="ECO:0000256" key="1">
    <source>
        <dbReference type="ARBA" id="ARBA00004141"/>
    </source>
</evidence>
<keyword evidence="3 5" id="KW-1133">Transmembrane helix</keyword>
<feature type="non-terminal residue" evidence="7">
    <location>
        <position position="1"/>
    </location>
</feature>
<gene>
    <name evidence="7" type="ORF">VaNZ11_002502</name>
</gene>
<comment type="caution">
    <text evidence="7">The sequence shown here is derived from an EMBL/GenBank/DDBJ whole genome shotgun (WGS) entry which is preliminary data.</text>
</comment>
<comment type="subcellular location">
    <subcellularLocation>
        <location evidence="1">Membrane</location>
        <topology evidence="1">Multi-pass membrane protein</topology>
    </subcellularLocation>
</comment>
<name>A0ABQ5RT08_9CHLO</name>
<dbReference type="Proteomes" id="UP001165090">
    <property type="component" value="Unassembled WGS sequence"/>
</dbReference>
<feature type="transmembrane region" description="Helical" evidence="5">
    <location>
        <begin position="239"/>
        <end position="259"/>
    </location>
</feature>
<dbReference type="InterPro" id="IPR050818">
    <property type="entry name" value="KCNH_animal-type"/>
</dbReference>
<feature type="transmembrane region" description="Helical" evidence="5">
    <location>
        <begin position="168"/>
        <end position="189"/>
    </location>
</feature>
<feature type="domain" description="Ion transport" evidence="6">
    <location>
        <begin position="33"/>
        <end position="255"/>
    </location>
</feature>
<keyword evidence="2 5" id="KW-0812">Transmembrane</keyword>
<feature type="transmembrane region" description="Helical" evidence="5">
    <location>
        <begin position="32"/>
        <end position="51"/>
    </location>
</feature>
<reference evidence="7 8" key="1">
    <citation type="journal article" date="2023" name="IScience">
        <title>Expanded male sex-determining region conserved during the evolution of homothallism in the green alga Volvox.</title>
        <authorList>
            <person name="Yamamoto K."/>
            <person name="Matsuzaki R."/>
            <person name="Mahakham W."/>
            <person name="Heman W."/>
            <person name="Sekimoto H."/>
            <person name="Kawachi M."/>
            <person name="Minakuchi Y."/>
            <person name="Toyoda A."/>
            <person name="Nozaki H."/>
        </authorList>
    </citation>
    <scope>NUCLEOTIDE SEQUENCE [LARGE SCALE GENOMIC DNA]</scope>
    <source>
        <strain evidence="7 8">NIES-4468</strain>
    </source>
</reference>
<dbReference type="PRINTS" id="PR01463">
    <property type="entry name" value="EAGCHANLFMLY"/>
</dbReference>
<sequence length="264" mass="30487">AFRRMAWSAVDFLVRLVNRALPVALPTSSVRIWWTLWMLTLVLYSAVHVPLQIAFQSWRQSKVVIWLDWMVSISFCLDILVNLRTSIATPQGDIVRTPQIIALHYLRGMFVLDLVSALPLDVIVNISTHGDAHEKLYWVGLLRLPRFVTMLSQLDIVVPVKYFNLVSVTKLLVIMILMTHWAACVWYFLSLEIQGKWPWIFTVDCHCHGDMDKYLYAFYRSFLIMLGDRPPTNNNVERVFTLVLLFLGACFYAIVVSQIDGHCP</sequence>
<keyword evidence="4 5" id="KW-0472">Membrane</keyword>
<dbReference type="PANTHER" id="PTHR10217:SF435">
    <property type="entry name" value="POTASSIUM VOLTAGE-GATED CHANNEL PROTEIN EAG"/>
    <property type="match status" value="1"/>
</dbReference>
<dbReference type="InterPro" id="IPR005821">
    <property type="entry name" value="Ion_trans_dom"/>
</dbReference>
<evidence type="ECO:0000256" key="2">
    <source>
        <dbReference type="ARBA" id="ARBA00022692"/>
    </source>
</evidence>
<evidence type="ECO:0000259" key="6">
    <source>
        <dbReference type="Pfam" id="PF00520"/>
    </source>
</evidence>
<evidence type="ECO:0000256" key="3">
    <source>
        <dbReference type="ARBA" id="ARBA00022989"/>
    </source>
</evidence>
<feature type="transmembrane region" description="Helical" evidence="5">
    <location>
        <begin position="63"/>
        <end position="81"/>
    </location>
</feature>
<protein>
    <recommendedName>
        <fullName evidence="6">Ion transport domain-containing protein</fullName>
    </recommendedName>
</protein>